<evidence type="ECO:0000313" key="1">
    <source>
        <dbReference type="EMBL" id="SVA40700.1"/>
    </source>
</evidence>
<proteinExistence type="predicted"/>
<sequence length="38" mass="4266">MKIFGVDFTSSPRKRKRITFAECELNGAVLTHINSGQI</sequence>
<accession>A0A381VK67</accession>
<reference evidence="1" key="1">
    <citation type="submission" date="2018-05" db="EMBL/GenBank/DDBJ databases">
        <authorList>
            <person name="Lanie J.A."/>
            <person name="Ng W.-L."/>
            <person name="Kazmierczak K.M."/>
            <person name="Andrzejewski T.M."/>
            <person name="Davidsen T.M."/>
            <person name="Wayne K.J."/>
            <person name="Tettelin H."/>
            <person name="Glass J.I."/>
            <person name="Rusch D."/>
            <person name="Podicherti R."/>
            <person name="Tsui H.-C.T."/>
            <person name="Winkler M.E."/>
        </authorList>
    </citation>
    <scope>NUCLEOTIDE SEQUENCE</scope>
</reference>
<evidence type="ECO:0008006" key="2">
    <source>
        <dbReference type="Google" id="ProtNLM"/>
    </source>
</evidence>
<feature type="non-terminal residue" evidence="1">
    <location>
        <position position="38"/>
    </location>
</feature>
<gene>
    <name evidence="1" type="ORF">METZ01_LOCUS93554</name>
</gene>
<organism evidence="1">
    <name type="scientific">marine metagenome</name>
    <dbReference type="NCBI Taxonomy" id="408172"/>
    <lineage>
        <taxon>unclassified sequences</taxon>
        <taxon>metagenomes</taxon>
        <taxon>ecological metagenomes</taxon>
    </lineage>
</organism>
<name>A0A381VK67_9ZZZZ</name>
<protein>
    <recommendedName>
        <fullName evidence="2">DUF429 domain-containing protein</fullName>
    </recommendedName>
</protein>
<dbReference type="AlphaFoldDB" id="A0A381VK67"/>
<dbReference type="EMBL" id="UINC01009060">
    <property type="protein sequence ID" value="SVA40700.1"/>
    <property type="molecule type" value="Genomic_DNA"/>
</dbReference>